<sequence length="51" mass="6195">MKSTTAGQRVGPWPKLIDWFYLYLVMSYLYKFFKLRKPKEPEPEAREEGRI</sequence>
<dbReference type="Proteomes" id="UP000887581">
    <property type="component" value="Unplaced"/>
</dbReference>
<proteinExistence type="predicted"/>
<reference evidence="2" key="1">
    <citation type="submission" date="2022-11" db="UniProtKB">
        <authorList>
            <consortium name="WormBaseParasite"/>
        </authorList>
    </citation>
    <scope>IDENTIFICATION</scope>
</reference>
<evidence type="ECO:0000313" key="1">
    <source>
        <dbReference type="Proteomes" id="UP000887581"/>
    </source>
</evidence>
<dbReference type="AlphaFoldDB" id="A0A915PN78"/>
<organism evidence="1 2">
    <name type="scientific">Setaria digitata</name>
    <dbReference type="NCBI Taxonomy" id="48799"/>
    <lineage>
        <taxon>Eukaryota</taxon>
        <taxon>Metazoa</taxon>
        <taxon>Ecdysozoa</taxon>
        <taxon>Nematoda</taxon>
        <taxon>Chromadorea</taxon>
        <taxon>Rhabditida</taxon>
        <taxon>Spirurina</taxon>
        <taxon>Spiruromorpha</taxon>
        <taxon>Filarioidea</taxon>
        <taxon>Setariidae</taxon>
        <taxon>Setaria</taxon>
    </lineage>
</organism>
<accession>A0A915PN78</accession>
<keyword evidence="1" id="KW-1185">Reference proteome</keyword>
<dbReference type="WBParaSite" id="sdigi.contig268.g6885.t1">
    <property type="protein sequence ID" value="sdigi.contig268.g6885.t1"/>
    <property type="gene ID" value="sdigi.contig268.g6885"/>
</dbReference>
<evidence type="ECO:0000313" key="2">
    <source>
        <dbReference type="WBParaSite" id="sdigi.contig268.g6885.t1"/>
    </source>
</evidence>
<protein>
    <submittedName>
        <fullName evidence="2">ATP synthase F0 subunit 8</fullName>
    </submittedName>
</protein>
<name>A0A915PN78_9BILA</name>